<keyword evidence="2" id="KW-1185">Reference proteome</keyword>
<dbReference type="Proteomes" id="UP001150217">
    <property type="component" value="Unassembled WGS sequence"/>
</dbReference>
<proteinExistence type="predicted"/>
<evidence type="ECO:0000313" key="1">
    <source>
        <dbReference type="EMBL" id="KAJ4477079.1"/>
    </source>
</evidence>
<accession>A0ABQ8V6P4</accession>
<dbReference type="EMBL" id="JANVFT010000068">
    <property type="protein sequence ID" value="KAJ4477079.1"/>
    <property type="molecule type" value="Genomic_DNA"/>
</dbReference>
<reference evidence="1" key="1">
    <citation type="submission" date="2022-08" db="EMBL/GenBank/DDBJ databases">
        <title>A Global Phylogenomic Analysis of the Shiitake Genus Lentinula.</title>
        <authorList>
            <consortium name="DOE Joint Genome Institute"/>
            <person name="Sierra-Patev S."/>
            <person name="Min B."/>
            <person name="Naranjo-Ortiz M."/>
            <person name="Looney B."/>
            <person name="Konkel Z."/>
            <person name="Slot J.C."/>
            <person name="Sakamoto Y."/>
            <person name="Steenwyk J.L."/>
            <person name="Rokas A."/>
            <person name="Carro J."/>
            <person name="Camarero S."/>
            <person name="Ferreira P."/>
            <person name="Molpeceres G."/>
            <person name="Ruiz-Duenas F.J."/>
            <person name="Serrano A."/>
            <person name="Henrissat B."/>
            <person name="Drula E."/>
            <person name="Hughes K.W."/>
            <person name="Mata J.L."/>
            <person name="Ishikawa N.K."/>
            <person name="Vargas-Isla R."/>
            <person name="Ushijima S."/>
            <person name="Smith C.A."/>
            <person name="Ahrendt S."/>
            <person name="Andreopoulos W."/>
            <person name="He G."/>
            <person name="Labutti K."/>
            <person name="Lipzen A."/>
            <person name="Ng V."/>
            <person name="Riley R."/>
            <person name="Sandor L."/>
            <person name="Barry K."/>
            <person name="Martinez A.T."/>
            <person name="Xiao Y."/>
            <person name="Gibbons J.G."/>
            <person name="Terashima K."/>
            <person name="Grigoriev I.V."/>
            <person name="Hibbett D.S."/>
        </authorList>
    </citation>
    <scope>NUCLEOTIDE SEQUENCE</scope>
    <source>
        <strain evidence="1">RHP3577 ss4</strain>
    </source>
</reference>
<organism evidence="1 2">
    <name type="scientific">Lentinula lateritia</name>
    <dbReference type="NCBI Taxonomy" id="40482"/>
    <lineage>
        <taxon>Eukaryota</taxon>
        <taxon>Fungi</taxon>
        <taxon>Dikarya</taxon>
        <taxon>Basidiomycota</taxon>
        <taxon>Agaricomycotina</taxon>
        <taxon>Agaricomycetes</taxon>
        <taxon>Agaricomycetidae</taxon>
        <taxon>Agaricales</taxon>
        <taxon>Marasmiineae</taxon>
        <taxon>Omphalotaceae</taxon>
        <taxon>Lentinula</taxon>
    </lineage>
</organism>
<name>A0ABQ8V6P4_9AGAR</name>
<protein>
    <submittedName>
        <fullName evidence="1">Uncharacterized protein</fullName>
    </submittedName>
</protein>
<gene>
    <name evidence="1" type="ORF">C8R41DRAFT_845122</name>
</gene>
<comment type="caution">
    <text evidence="1">The sequence shown here is derived from an EMBL/GenBank/DDBJ whole genome shotgun (WGS) entry which is preliminary data.</text>
</comment>
<sequence length="278" mass="31954">MVFSAQHKLRWIRRRIPHKSNPTHLLNRSFALFKVALIIVVPEYPDVPFHRQKTCNMIFLMSYHSWCSLTILVSMLLVGPSFASPLAHQSPATDITRRHLEARNGTYFNAIPVFVQRTLNGAKVRLGQKRVDPREAWAFYISDGQQGLVGHIDWESDPHAPNWPWVVSLTAKRLHAGTKSLFYVDLGNQEQLVSVIQYLKDGLPFQGNFGFVDAAFKYLFTYLGEHQREVPSIPESLESALKKLLDMEAAEEHVKVAEWVAKYKESYLQQWDQKPSHS</sequence>
<evidence type="ECO:0000313" key="2">
    <source>
        <dbReference type="Proteomes" id="UP001150217"/>
    </source>
</evidence>